<dbReference type="PANTHER" id="PTHR35546:SF130">
    <property type="entry name" value="EXPRESSED PROTEIN"/>
    <property type="match status" value="1"/>
</dbReference>
<feature type="non-terminal residue" evidence="1">
    <location>
        <position position="238"/>
    </location>
</feature>
<protein>
    <submittedName>
        <fullName evidence="1">Uncharacterized protein</fullName>
    </submittedName>
</protein>
<dbReference type="OrthoDB" id="979157at2759"/>
<dbReference type="PANTHER" id="PTHR35546">
    <property type="entry name" value="F-BOX PROTEIN INTERACTION DOMAIN PROTEIN-RELATED"/>
    <property type="match status" value="1"/>
</dbReference>
<name>A0A7J9CVA3_GOSGO</name>
<reference evidence="1 2" key="1">
    <citation type="journal article" date="2019" name="Genome Biol. Evol.">
        <title>Insights into the evolution of the New World diploid cottons (Gossypium, subgenus Houzingenia) based on genome sequencing.</title>
        <authorList>
            <person name="Grover C.E."/>
            <person name="Arick M.A. 2nd"/>
            <person name="Thrash A."/>
            <person name="Conover J.L."/>
            <person name="Sanders W.S."/>
            <person name="Peterson D.G."/>
            <person name="Frelichowski J.E."/>
            <person name="Scheffler J.A."/>
            <person name="Scheffler B.E."/>
            <person name="Wendel J.F."/>
        </authorList>
    </citation>
    <scope>NUCLEOTIDE SEQUENCE [LARGE SCALE GENOMIC DNA]</scope>
    <source>
        <strain evidence="1">5</strain>
        <tissue evidence="1">Leaf</tissue>
    </source>
</reference>
<dbReference type="AlphaFoldDB" id="A0A7J9CVA3"/>
<evidence type="ECO:0000313" key="1">
    <source>
        <dbReference type="EMBL" id="MBA0752383.1"/>
    </source>
</evidence>
<dbReference type="Proteomes" id="UP000593579">
    <property type="component" value="Unassembled WGS sequence"/>
</dbReference>
<organism evidence="1 2">
    <name type="scientific">Gossypium gossypioides</name>
    <name type="common">Mexican cotton</name>
    <name type="synonym">Selera gossypioides</name>
    <dbReference type="NCBI Taxonomy" id="34282"/>
    <lineage>
        <taxon>Eukaryota</taxon>
        <taxon>Viridiplantae</taxon>
        <taxon>Streptophyta</taxon>
        <taxon>Embryophyta</taxon>
        <taxon>Tracheophyta</taxon>
        <taxon>Spermatophyta</taxon>
        <taxon>Magnoliopsida</taxon>
        <taxon>eudicotyledons</taxon>
        <taxon>Gunneridae</taxon>
        <taxon>Pentapetalae</taxon>
        <taxon>rosids</taxon>
        <taxon>malvids</taxon>
        <taxon>Malvales</taxon>
        <taxon>Malvaceae</taxon>
        <taxon>Malvoideae</taxon>
        <taxon>Gossypium</taxon>
    </lineage>
</organism>
<dbReference type="EMBL" id="JABEZY010000013">
    <property type="protein sequence ID" value="MBA0752383.1"/>
    <property type="molecule type" value="Genomic_DNA"/>
</dbReference>
<gene>
    <name evidence="1" type="ORF">Gogos_001222</name>
</gene>
<dbReference type="InterPro" id="IPR055290">
    <property type="entry name" value="At3g26010-like"/>
</dbReference>
<sequence>MVAARTRQQCQASDGTPVDVAMGVAIDGVRGLGLAFDPRNSTHYKSIVVRQVSESSCTFEMDIYASETARWKVSPIVFQVEPADRIAFEDVVFCNGKIHWNSYGNASLNFNVEKECVAKMPMPTRHVLPKTYRYLETPWDHAFELDVHEMASDYPHWFLKHRLFVGDSMEVYPELELCPFSPGFSGVSFVGSDEAKVVMWADGKISIAGRGKLCMKILNIYRNEGLLHANALRICLAF</sequence>
<keyword evidence="2" id="KW-1185">Reference proteome</keyword>
<proteinExistence type="predicted"/>
<accession>A0A7J9CVA3</accession>
<evidence type="ECO:0000313" key="2">
    <source>
        <dbReference type="Proteomes" id="UP000593579"/>
    </source>
</evidence>
<comment type="caution">
    <text evidence="1">The sequence shown here is derived from an EMBL/GenBank/DDBJ whole genome shotgun (WGS) entry which is preliminary data.</text>
</comment>